<dbReference type="OrthoDB" id="5989148at2759"/>
<feature type="transmembrane region" description="Helical" evidence="8">
    <location>
        <begin position="1053"/>
        <end position="1077"/>
    </location>
</feature>
<evidence type="ECO:0000256" key="7">
    <source>
        <dbReference type="ARBA" id="ARBA00023237"/>
    </source>
</evidence>
<protein>
    <recommendedName>
        <fullName evidence="11">G-protein coupled receptors family 3 profile domain-containing protein</fullName>
    </recommendedName>
</protein>
<dbReference type="InterPro" id="IPR003368">
    <property type="entry name" value="POMP_repeat"/>
</dbReference>
<feature type="transmembrane region" description="Helical" evidence="8">
    <location>
        <begin position="1133"/>
        <end position="1150"/>
    </location>
</feature>
<feature type="transmembrane region" description="Helical" evidence="8">
    <location>
        <begin position="1190"/>
        <end position="1209"/>
    </location>
</feature>
<evidence type="ECO:0000256" key="2">
    <source>
        <dbReference type="ARBA" id="ARBA00004442"/>
    </source>
</evidence>
<feature type="transmembrane region" description="Helical" evidence="8">
    <location>
        <begin position="869"/>
        <end position="889"/>
    </location>
</feature>
<dbReference type="InParanoid" id="A0A1X7VSJ4"/>
<keyword evidence="8" id="KW-1133">Transmembrane helix</keyword>
<evidence type="ECO:0000256" key="8">
    <source>
        <dbReference type="SAM" id="Phobius"/>
    </source>
</evidence>
<dbReference type="NCBIfam" id="TIGR01376">
    <property type="entry name" value="POMP_repeat"/>
    <property type="match status" value="1"/>
</dbReference>
<dbReference type="GO" id="GO:0005576">
    <property type="term" value="C:extracellular region"/>
    <property type="evidence" value="ECO:0007669"/>
    <property type="project" value="UniProtKB-SubCell"/>
</dbReference>
<evidence type="ECO:0000256" key="5">
    <source>
        <dbReference type="ARBA" id="ARBA00022729"/>
    </source>
</evidence>
<keyword evidence="7" id="KW-0998">Cell outer membrane</keyword>
<keyword evidence="4" id="KW-0964">Secreted</keyword>
<evidence type="ECO:0000256" key="6">
    <source>
        <dbReference type="ARBA" id="ARBA00023136"/>
    </source>
</evidence>
<accession>A0A1X7VSJ4</accession>
<keyword evidence="6 8" id="KW-0472">Membrane</keyword>
<proteinExistence type="predicted"/>
<keyword evidence="8" id="KW-0812">Transmembrane</keyword>
<organism evidence="10">
    <name type="scientific">Amphimedon queenslandica</name>
    <name type="common">Sponge</name>
    <dbReference type="NCBI Taxonomy" id="400682"/>
    <lineage>
        <taxon>Eukaryota</taxon>
        <taxon>Metazoa</taxon>
        <taxon>Porifera</taxon>
        <taxon>Demospongiae</taxon>
        <taxon>Heteroscleromorpha</taxon>
        <taxon>Haplosclerida</taxon>
        <taxon>Niphatidae</taxon>
        <taxon>Amphimedon</taxon>
    </lineage>
</organism>
<dbReference type="InterPro" id="IPR011050">
    <property type="entry name" value="Pectin_lyase_fold/virulence"/>
</dbReference>
<feature type="transmembrane region" description="Helical" evidence="8">
    <location>
        <begin position="968"/>
        <end position="989"/>
    </location>
</feature>
<feature type="transmembrane region" description="Helical" evidence="8">
    <location>
        <begin position="1107"/>
        <end position="1127"/>
    </location>
</feature>
<evidence type="ECO:0008006" key="11">
    <source>
        <dbReference type="Google" id="ProtNLM"/>
    </source>
</evidence>
<evidence type="ECO:0000313" key="10">
    <source>
        <dbReference type="EnsemblMetazoa" id="Aqu2.1.43062_001"/>
    </source>
</evidence>
<name>A0A1X7VSJ4_AMPQE</name>
<keyword evidence="5 9" id="KW-0732">Signal</keyword>
<feature type="transmembrane region" description="Helical" evidence="8">
    <location>
        <begin position="930"/>
        <end position="948"/>
    </location>
</feature>
<evidence type="ECO:0000256" key="4">
    <source>
        <dbReference type="ARBA" id="ARBA00022525"/>
    </source>
</evidence>
<feature type="transmembrane region" description="Helical" evidence="8">
    <location>
        <begin position="1162"/>
        <end position="1184"/>
    </location>
</feature>
<dbReference type="AlphaFoldDB" id="A0A1X7VSJ4"/>
<dbReference type="SUPFAM" id="SSF51126">
    <property type="entry name" value="Pectin lyase-like"/>
    <property type="match status" value="1"/>
</dbReference>
<evidence type="ECO:0000256" key="1">
    <source>
        <dbReference type="ARBA" id="ARBA00004196"/>
    </source>
</evidence>
<feature type="transmembrane region" description="Helical" evidence="8">
    <location>
        <begin position="1001"/>
        <end position="1027"/>
    </location>
</feature>
<feature type="chain" id="PRO_5010880878" description="G-protein coupled receptors family 3 profile domain-containing protein" evidence="9">
    <location>
        <begin position="18"/>
        <end position="1263"/>
    </location>
</feature>
<comment type="subcellular location">
    <subcellularLocation>
        <location evidence="1">Cell envelope</location>
    </subcellularLocation>
    <subcellularLocation>
        <location evidence="2">Cell outer membrane</location>
    </subcellularLocation>
    <subcellularLocation>
        <location evidence="3">Secreted</location>
    </subcellularLocation>
</comment>
<reference evidence="10" key="1">
    <citation type="submission" date="2017-05" db="UniProtKB">
        <authorList>
            <consortium name="EnsemblMetazoa"/>
        </authorList>
    </citation>
    <scope>IDENTIFICATION</scope>
</reference>
<evidence type="ECO:0000256" key="3">
    <source>
        <dbReference type="ARBA" id="ARBA00004613"/>
    </source>
</evidence>
<feature type="signal peptide" evidence="9">
    <location>
        <begin position="1"/>
        <end position="17"/>
    </location>
</feature>
<dbReference type="EnsemblMetazoa" id="Aqu2.1.43062_001">
    <property type="protein sequence ID" value="Aqu2.1.43062_001"/>
    <property type="gene ID" value="Aqu2.1.43062"/>
</dbReference>
<sequence length="1263" mass="141181">MCFTILVLSLVLLSVSSEEITISKEYELDKFLCDETHSLDDDIVLVLSDNITHFISNNVSFCGVINDTYSLTLTSESSKQALIQCNDSGMLPNSGFAFINIHSLTLTRLVFTGCGEELKRLAAIGSINSRGSPMHFTQYHSAVLVFFHINTLLIDEVNITNYYGFAILSINTRNTSINYCNITNSYGGKGDGFKKDFGSGLFFLFTDVASSGNCNLTIQRCILSKNFEYYQSKTESICDFYHPKHNQEHIIPIFNAAGLSVFNLQKKFITNIQVMQSQFIHNRGTLAAAVLILYYNSVQQSQVHISNATFENNFSNNGCRGSDLSFIFYVNKSIKGEQQYSHQLCVSNSSFSRDKSESHEKGIIYLYIYNPSKEINVTLIFSRVNFTSIVAKGTGICLHAVSDISDNLAKNSTAQVILTDITAVRNTQLSNLYTRNYHQSIFVIENFDYILLAGNSTYTNNYGSVFGIKNTKVILDGRLHFENNTGNSGSAFMLTGFSRFILNDKLNATFIHNVAFTSGGAIYAYNDITSECMFTPLTPLANGSNITMLFINNNATYSGNAIFSNNLYNCSTMKNFDAVVAKNYYHALSRGTILNKTDDKQLSTVAFKPIICYNDTSNFMNDNNSIVVYPGMVLQFPMSVLDAFNQSTDTDVSLNLLHFEHLKETSTQGVPSKNWYVTPIVITLSQNNCTTVNVSIFKRTEHDSPLGLSLLMSIPQVSLARVTHFNPKRCPPGLEFVNSTHKCECSHVLHKIDFQPVCKISSDGHNSLITIKLITSYISHSNWIGTLRNGTAFGVSSCCYNYCRYKNNCDAFVINDSAESIDVLIANSSNYDNKESLCLDNREGPLCSQCIPGYSVTFGSSQCAKCSNWWLLTLIVYGLAGPLLIYLLYTLNLTLTTGKLNGIIFYSQMLNNTNILLRYHNAVNHGFTKFIFFCSRGIVLLINLNISFNIPLCFYDGMSELWKSGLGLLFPVYLLSIVIGLIIISRYSVKLSNRIARSSIQVLVTVVHLSFSTLLSSLIDVFTPAYIHTNTSDVPLVVWQNDGTVDYGKGCHLILMIVTGLIVSTILTTYLTVLLAGRPLMKIDRIREYLRPIYEAIHAPYRPNREFFFSFSTIFIALTYLISTLAIGTNPEFGVAVGVSVTCLYLNIVGFSSPFKSMHLNVLSVVIYSVVIILTCSFWCIVSATASIKWAILATFCHLIIIIILLFVITGQLSFGKKLFSRVDDFFLNIKFKFDRPLVHQENLQQCDSFYQSCNEREPLLNS</sequence>
<evidence type="ECO:0000256" key="9">
    <source>
        <dbReference type="SAM" id="SignalP"/>
    </source>
</evidence>